<organism evidence="10 11">
    <name type="scientific">Ferruginivarius sediminum</name>
    <dbReference type="NCBI Taxonomy" id="2661937"/>
    <lineage>
        <taxon>Bacteria</taxon>
        <taxon>Pseudomonadati</taxon>
        <taxon>Pseudomonadota</taxon>
        <taxon>Alphaproteobacteria</taxon>
        <taxon>Rhodospirillales</taxon>
        <taxon>Rhodospirillaceae</taxon>
        <taxon>Ferruginivarius</taxon>
    </lineage>
</organism>
<comment type="subcellular location">
    <subcellularLocation>
        <location evidence="1">Cell membrane</location>
        <topology evidence="1">Multi-pass membrane protein</topology>
    </subcellularLocation>
</comment>
<feature type="transmembrane region" description="Helical" evidence="8">
    <location>
        <begin position="255"/>
        <end position="279"/>
    </location>
</feature>
<reference evidence="10 11" key="1">
    <citation type="submission" date="2018-07" db="EMBL/GenBank/DDBJ databases">
        <title>Venubactetium sediminum gen. nov., sp. nov., isolated from a marine solar saltern.</title>
        <authorList>
            <person name="Wang S."/>
        </authorList>
    </citation>
    <scope>NUCLEOTIDE SEQUENCE [LARGE SCALE GENOMIC DNA]</scope>
    <source>
        <strain evidence="10 11">WD2A32</strain>
    </source>
</reference>
<dbReference type="InterPro" id="IPR013525">
    <property type="entry name" value="ABC2_TM"/>
</dbReference>
<evidence type="ECO:0000256" key="5">
    <source>
        <dbReference type="ARBA" id="ARBA00022692"/>
    </source>
</evidence>
<protein>
    <submittedName>
        <fullName evidence="10">ABC transporter permease</fullName>
    </submittedName>
</protein>
<dbReference type="GO" id="GO:0140359">
    <property type="term" value="F:ABC-type transporter activity"/>
    <property type="evidence" value="ECO:0007669"/>
    <property type="project" value="InterPro"/>
</dbReference>
<keyword evidence="6 8" id="KW-1133">Transmembrane helix</keyword>
<dbReference type="PANTHER" id="PTHR30294">
    <property type="entry name" value="MEMBRANE COMPONENT OF ABC TRANSPORTER YHHJ-RELATED"/>
    <property type="match status" value="1"/>
</dbReference>
<keyword evidence="4" id="KW-1003">Cell membrane</keyword>
<keyword evidence="7 8" id="KW-0472">Membrane</keyword>
<evidence type="ECO:0000256" key="7">
    <source>
        <dbReference type="ARBA" id="ARBA00023136"/>
    </source>
</evidence>
<dbReference type="AlphaFoldDB" id="A0A369T840"/>
<dbReference type="InterPro" id="IPR047817">
    <property type="entry name" value="ABC2_TM_bact-type"/>
</dbReference>
<keyword evidence="11" id="KW-1185">Reference proteome</keyword>
<accession>A0A369T840</accession>
<evidence type="ECO:0000313" key="10">
    <source>
        <dbReference type="EMBL" id="RDD61491.1"/>
    </source>
</evidence>
<dbReference type="Pfam" id="PF12698">
    <property type="entry name" value="ABC2_membrane_3"/>
    <property type="match status" value="1"/>
</dbReference>
<evidence type="ECO:0000256" key="6">
    <source>
        <dbReference type="ARBA" id="ARBA00022989"/>
    </source>
</evidence>
<name>A0A369T840_9PROT</name>
<keyword evidence="5 8" id="KW-0812">Transmembrane</keyword>
<evidence type="ECO:0000259" key="9">
    <source>
        <dbReference type="PROSITE" id="PS51012"/>
    </source>
</evidence>
<sequence length="369" mass="40511">MIARLFALVIKEFLAIWRDPRSRAVLFGPPLIQLFLFAYAATYDIENARLAVLNEDRSRESRELVARFTASRGFEPVRRLTHVRQIAPTIDRQDAMAVLHIGPTFAADLKSGNTAQVQIIVDGRRSNSALVLLGYAGEIVTGYASDMAAENDQPGPPAELVTRAWFNPQLESRWFIVPGLVGTLTLVVTTVVAGLSVARERELGTFDQLLVTPLRPLEIFVGKTVPALAIGVIEGAFIVLAAIWWFEVPLRGSHLLLALSLVLFLLSATGVGLMISAFARTQQQAIVGSFLFLMPAVILSGFATPVDNMPDFVQALTYANPLRYMLVILRGLFLQDLPGDLVVQQLWPMAIIAVVTGAVAVWLFRHRLA</sequence>
<dbReference type="EMBL" id="QPMH01000011">
    <property type="protein sequence ID" value="RDD61491.1"/>
    <property type="molecule type" value="Genomic_DNA"/>
</dbReference>
<dbReference type="PANTHER" id="PTHR30294:SF44">
    <property type="entry name" value="MULTIDRUG ABC TRANSPORTER PERMEASE YBHR-RELATED"/>
    <property type="match status" value="1"/>
</dbReference>
<dbReference type="Proteomes" id="UP000253941">
    <property type="component" value="Unassembled WGS sequence"/>
</dbReference>
<evidence type="ECO:0000313" key="11">
    <source>
        <dbReference type="Proteomes" id="UP000253941"/>
    </source>
</evidence>
<gene>
    <name evidence="10" type="ORF">DRB17_12370</name>
</gene>
<evidence type="ECO:0000256" key="8">
    <source>
        <dbReference type="SAM" id="Phobius"/>
    </source>
</evidence>
<feature type="domain" description="ABC transmembrane type-2" evidence="9">
    <location>
        <begin position="129"/>
        <end position="367"/>
    </location>
</feature>
<proteinExistence type="inferred from homology"/>
<keyword evidence="3" id="KW-0813">Transport</keyword>
<feature type="transmembrane region" description="Helical" evidence="8">
    <location>
        <begin position="225"/>
        <end position="246"/>
    </location>
</feature>
<dbReference type="Gene3D" id="3.40.1710.10">
    <property type="entry name" value="abc type-2 transporter like domain"/>
    <property type="match status" value="1"/>
</dbReference>
<dbReference type="RefSeq" id="WP_114582523.1">
    <property type="nucleotide sequence ID" value="NZ_QPMH01000011.1"/>
</dbReference>
<evidence type="ECO:0000256" key="4">
    <source>
        <dbReference type="ARBA" id="ARBA00022475"/>
    </source>
</evidence>
<comment type="caution">
    <text evidence="10">The sequence shown here is derived from an EMBL/GenBank/DDBJ whole genome shotgun (WGS) entry which is preliminary data.</text>
</comment>
<dbReference type="InterPro" id="IPR051449">
    <property type="entry name" value="ABC-2_transporter_component"/>
</dbReference>
<evidence type="ECO:0000256" key="3">
    <source>
        <dbReference type="ARBA" id="ARBA00022448"/>
    </source>
</evidence>
<dbReference type="GO" id="GO:0005886">
    <property type="term" value="C:plasma membrane"/>
    <property type="evidence" value="ECO:0007669"/>
    <property type="project" value="UniProtKB-SubCell"/>
</dbReference>
<comment type="similarity">
    <text evidence="2">Belongs to the ABC-2 integral membrane protein family.</text>
</comment>
<feature type="transmembrane region" description="Helical" evidence="8">
    <location>
        <begin position="285"/>
        <end position="303"/>
    </location>
</feature>
<dbReference type="PROSITE" id="PS51012">
    <property type="entry name" value="ABC_TM2"/>
    <property type="match status" value="1"/>
</dbReference>
<evidence type="ECO:0000256" key="1">
    <source>
        <dbReference type="ARBA" id="ARBA00004651"/>
    </source>
</evidence>
<feature type="transmembrane region" description="Helical" evidence="8">
    <location>
        <begin position="346"/>
        <end position="364"/>
    </location>
</feature>
<feature type="transmembrane region" description="Helical" evidence="8">
    <location>
        <begin position="174"/>
        <end position="198"/>
    </location>
</feature>
<evidence type="ECO:0000256" key="2">
    <source>
        <dbReference type="ARBA" id="ARBA00007783"/>
    </source>
</evidence>